<protein>
    <submittedName>
        <fullName evidence="3">Ammonium transporter</fullName>
    </submittedName>
</protein>
<dbReference type="InterPro" id="IPR058333">
    <property type="entry name" value="DUF8020"/>
</dbReference>
<reference evidence="4" key="1">
    <citation type="journal article" date="2019" name="Int. J. Syst. Evol. Microbiol.">
        <title>The Global Catalogue of Microorganisms (GCM) 10K type strain sequencing project: providing services to taxonomists for standard genome sequencing and annotation.</title>
        <authorList>
            <consortium name="The Broad Institute Genomics Platform"/>
            <consortium name="The Broad Institute Genome Sequencing Center for Infectious Disease"/>
            <person name="Wu L."/>
            <person name="Ma J."/>
        </authorList>
    </citation>
    <scope>NUCLEOTIDE SEQUENCE [LARGE SCALE GENOMIC DNA]</scope>
    <source>
        <strain evidence="4">DT72</strain>
    </source>
</reference>
<feature type="domain" description="DUF8020" evidence="2">
    <location>
        <begin position="33"/>
        <end position="104"/>
    </location>
</feature>
<dbReference type="Pfam" id="PF26059">
    <property type="entry name" value="DUF8020"/>
    <property type="match status" value="1"/>
</dbReference>
<name>A0ABW4PCF3_9NOCA</name>
<keyword evidence="4" id="KW-1185">Reference proteome</keyword>
<feature type="signal peptide" evidence="1">
    <location>
        <begin position="1"/>
        <end position="21"/>
    </location>
</feature>
<evidence type="ECO:0000256" key="1">
    <source>
        <dbReference type="SAM" id="SignalP"/>
    </source>
</evidence>
<accession>A0ABW4PCF3</accession>
<evidence type="ECO:0000259" key="2">
    <source>
        <dbReference type="Pfam" id="PF26059"/>
    </source>
</evidence>
<dbReference type="RefSeq" id="WP_378487875.1">
    <property type="nucleotide sequence ID" value="NZ_JBHUFB010000020.1"/>
</dbReference>
<proteinExistence type="predicted"/>
<sequence>MKMTKLTVGSLLAIAALGVGAGTSHANPAPETIDWSSNIDGNSVVTTIDAGAFKVSGDGHSIELQDGNGNAVVSLPLAFQLNTLQFPVEQEISADGKTVTLTPVFDLGKAEPVSGDVTAQPINGAGLAVKDIASPDENLKAQQTFSSQLAIATASGGLIGTVVGAVLGGLGFLGGPAGLVSVPAGAGIGGVIGTIVVGGPTLIAAGIGLGQTLLAEPGTTVYAAK</sequence>
<gene>
    <name evidence="3" type="ORF">ACFSJG_24785</name>
</gene>
<dbReference type="Proteomes" id="UP001597286">
    <property type="component" value="Unassembled WGS sequence"/>
</dbReference>
<keyword evidence="1" id="KW-0732">Signal</keyword>
<comment type="caution">
    <text evidence="3">The sequence shown here is derived from an EMBL/GenBank/DDBJ whole genome shotgun (WGS) entry which is preliminary data.</text>
</comment>
<organism evidence="3 4">
    <name type="scientific">Rhodococcus gannanensis</name>
    <dbReference type="NCBI Taxonomy" id="1960308"/>
    <lineage>
        <taxon>Bacteria</taxon>
        <taxon>Bacillati</taxon>
        <taxon>Actinomycetota</taxon>
        <taxon>Actinomycetes</taxon>
        <taxon>Mycobacteriales</taxon>
        <taxon>Nocardiaceae</taxon>
        <taxon>Rhodococcus</taxon>
    </lineage>
</organism>
<evidence type="ECO:0000313" key="3">
    <source>
        <dbReference type="EMBL" id="MFD1815449.1"/>
    </source>
</evidence>
<feature type="chain" id="PRO_5047148123" evidence="1">
    <location>
        <begin position="22"/>
        <end position="225"/>
    </location>
</feature>
<evidence type="ECO:0000313" key="4">
    <source>
        <dbReference type="Proteomes" id="UP001597286"/>
    </source>
</evidence>
<dbReference type="EMBL" id="JBHUFB010000020">
    <property type="protein sequence ID" value="MFD1815449.1"/>
    <property type="molecule type" value="Genomic_DNA"/>
</dbReference>